<name>A0A2H1V522_SPOFR</name>
<organism evidence="1">
    <name type="scientific">Spodoptera frugiperda</name>
    <name type="common">Fall armyworm</name>
    <dbReference type="NCBI Taxonomy" id="7108"/>
    <lineage>
        <taxon>Eukaryota</taxon>
        <taxon>Metazoa</taxon>
        <taxon>Ecdysozoa</taxon>
        <taxon>Arthropoda</taxon>
        <taxon>Hexapoda</taxon>
        <taxon>Insecta</taxon>
        <taxon>Pterygota</taxon>
        <taxon>Neoptera</taxon>
        <taxon>Endopterygota</taxon>
        <taxon>Lepidoptera</taxon>
        <taxon>Glossata</taxon>
        <taxon>Ditrysia</taxon>
        <taxon>Noctuoidea</taxon>
        <taxon>Noctuidae</taxon>
        <taxon>Amphipyrinae</taxon>
        <taxon>Spodoptera</taxon>
    </lineage>
</organism>
<gene>
    <name evidence="1" type="ORF">SFRICE_024502</name>
</gene>
<accession>A0A2H1V522</accession>
<proteinExistence type="predicted"/>
<evidence type="ECO:0000313" key="1">
    <source>
        <dbReference type="EMBL" id="SOQ35927.1"/>
    </source>
</evidence>
<reference evidence="1" key="1">
    <citation type="submission" date="2016-07" db="EMBL/GenBank/DDBJ databases">
        <authorList>
            <person name="Bretaudeau A."/>
        </authorList>
    </citation>
    <scope>NUCLEOTIDE SEQUENCE</scope>
    <source>
        <strain evidence="1">Rice</strain>
        <tissue evidence="1">Whole body</tissue>
    </source>
</reference>
<sequence length="100" mass="11064">MSLGRAGLQYSGVFMFVSTVDPGLQELQRPASYVSHATDFWLSCIETHTTASSDPHRTDRIIGNAYMRCVPMPSYAVPMPKIRVKVVSAIRLLILAPAIR</sequence>
<protein>
    <submittedName>
        <fullName evidence="1">SFRICE_024502</fullName>
    </submittedName>
</protein>
<dbReference type="EMBL" id="ODYU01000708">
    <property type="protein sequence ID" value="SOQ35927.1"/>
    <property type="molecule type" value="Genomic_DNA"/>
</dbReference>
<dbReference type="AlphaFoldDB" id="A0A2H1V522"/>